<evidence type="ECO:0000256" key="1">
    <source>
        <dbReference type="SAM" id="MobiDB-lite"/>
    </source>
</evidence>
<comment type="caution">
    <text evidence="2">The sequence shown here is derived from an EMBL/GenBank/DDBJ whole genome shotgun (WGS) entry which is preliminary data.</text>
</comment>
<evidence type="ECO:0000313" key="2">
    <source>
        <dbReference type="EMBL" id="PPQ90034.1"/>
    </source>
</evidence>
<dbReference type="Proteomes" id="UP000283269">
    <property type="component" value="Unassembled WGS sequence"/>
</dbReference>
<dbReference type="InParanoid" id="A0A409XGZ9"/>
<reference evidence="2 3" key="1">
    <citation type="journal article" date="2018" name="Evol. Lett.">
        <title>Horizontal gene cluster transfer increased hallucinogenic mushroom diversity.</title>
        <authorList>
            <person name="Reynolds H.T."/>
            <person name="Vijayakumar V."/>
            <person name="Gluck-Thaler E."/>
            <person name="Korotkin H.B."/>
            <person name="Matheny P.B."/>
            <person name="Slot J.C."/>
        </authorList>
    </citation>
    <scope>NUCLEOTIDE SEQUENCE [LARGE SCALE GENOMIC DNA]</scope>
    <source>
        <strain evidence="2 3">2631</strain>
    </source>
</reference>
<dbReference type="EMBL" id="NHYD01001740">
    <property type="protein sequence ID" value="PPQ90034.1"/>
    <property type="molecule type" value="Genomic_DNA"/>
</dbReference>
<feature type="compositionally biased region" description="Basic and acidic residues" evidence="1">
    <location>
        <begin position="48"/>
        <end position="68"/>
    </location>
</feature>
<gene>
    <name evidence="2" type="ORF">CVT25_000839</name>
</gene>
<name>A0A409XGZ9_PSICY</name>
<evidence type="ECO:0000313" key="3">
    <source>
        <dbReference type="Proteomes" id="UP000283269"/>
    </source>
</evidence>
<organism evidence="2 3">
    <name type="scientific">Psilocybe cyanescens</name>
    <dbReference type="NCBI Taxonomy" id="93625"/>
    <lineage>
        <taxon>Eukaryota</taxon>
        <taxon>Fungi</taxon>
        <taxon>Dikarya</taxon>
        <taxon>Basidiomycota</taxon>
        <taxon>Agaricomycotina</taxon>
        <taxon>Agaricomycetes</taxon>
        <taxon>Agaricomycetidae</taxon>
        <taxon>Agaricales</taxon>
        <taxon>Agaricineae</taxon>
        <taxon>Strophariaceae</taxon>
        <taxon>Psilocybe</taxon>
    </lineage>
</organism>
<feature type="region of interest" description="Disordered" evidence="1">
    <location>
        <begin position="1"/>
        <end position="68"/>
    </location>
</feature>
<keyword evidence="3" id="KW-1185">Reference proteome</keyword>
<accession>A0A409XGZ9</accession>
<sequence>MGGDDDPEGEGTGVACETESDSRPKGNGVGVACQTGRNGTVKRGSVNVERKEEEKEEERGAHRQRWLDSAKYGSPKACTLGAVGESAGDGHSNTWALGAAHVLASVASPTQVCWGGKTYWVIR</sequence>
<proteinExistence type="predicted"/>
<dbReference type="AlphaFoldDB" id="A0A409XGZ9"/>
<protein>
    <submittedName>
        <fullName evidence="2">Uncharacterized protein</fullName>
    </submittedName>
</protein>